<dbReference type="EMBL" id="CM051401">
    <property type="protein sequence ID" value="KAJ4712631.1"/>
    <property type="molecule type" value="Genomic_DNA"/>
</dbReference>
<evidence type="ECO:0000313" key="1">
    <source>
        <dbReference type="EMBL" id="KAJ4712631.1"/>
    </source>
</evidence>
<protein>
    <submittedName>
        <fullName evidence="1">Chlorophyll A-B binding family protein</fullName>
    </submittedName>
</protein>
<reference evidence="1 2" key="1">
    <citation type="journal article" date="2023" name="Science">
        <title>Complex scaffold remodeling in plant triterpene biosynthesis.</title>
        <authorList>
            <person name="De La Pena R."/>
            <person name="Hodgson H."/>
            <person name="Liu J.C."/>
            <person name="Stephenson M.J."/>
            <person name="Martin A.C."/>
            <person name="Owen C."/>
            <person name="Harkess A."/>
            <person name="Leebens-Mack J."/>
            <person name="Jimenez L.E."/>
            <person name="Osbourn A."/>
            <person name="Sattely E.S."/>
        </authorList>
    </citation>
    <scope>NUCLEOTIDE SEQUENCE [LARGE SCALE GENOMIC DNA]</scope>
    <source>
        <strain evidence="2">cv. JPN11</strain>
        <tissue evidence="1">Leaf</tissue>
    </source>
</reference>
<name>A0ACC1XMJ4_MELAZ</name>
<evidence type="ECO:0000313" key="2">
    <source>
        <dbReference type="Proteomes" id="UP001164539"/>
    </source>
</evidence>
<keyword evidence="2" id="KW-1185">Reference proteome</keyword>
<dbReference type="Proteomes" id="UP001164539">
    <property type="component" value="Chromosome 8"/>
</dbReference>
<gene>
    <name evidence="1" type="ORF">OWV82_014838</name>
</gene>
<organism evidence="1 2">
    <name type="scientific">Melia azedarach</name>
    <name type="common">Chinaberry tree</name>
    <dbReference type="NCBI Taxonomy" id="155640"/>
    <lineage>
        <taxon>Eukaryota</taxon>
        <taxon>Viridiplantae</taxon>
        <taxon>Streptophyta</taxon>
        <taxon>Embryophyta</taxon>
        <taxon>Tracheophyta</taxon>
        <taxon>Spermatophyta</taxon>
        <taxon>Magnoliopsida</taxon>
        <taxon>eudicotyledons</taxon>
        <taxon>Gunneridae</taxon>
        <taxon>Pentapetalae</taxon>
        <taxon>rosids</taxon>
        <taxon>malvids</taxon>
        <taxon>Sapindales</taxon>
        <taxon>Meliaceae</taxon>
        <taxon>Melia</taxon>
    </lineage>
</organism>
<accession>A0ACC1XMJ4</accession>
<comment type="caution">
    <text evidence="1">The sequence shown here is derived from an EMBL/GenBank/DDBJ whole genome shotgun (WGS) entry which is preliminary data.</text>
</comment>
<sequence>MSISIALLSLSPPPPSSQHSRTHFSFTHKPAHSLCSKREPLFTFRASAADNGAGVSAPAAPVEEPRVQQVSQSPRESNGAVEAQEVTVVSKFEDPRWVNGTWDLKQFQKNGQTDWDAVIDAGYLWCGMLVVSHSFYDDSATNLKARRRKWLENNPESSSNDDPVVFDTSIIPWWAWIKRYHLPEAELLNGRAAMIGFFMAYLVDSLTGVGLVDQMGNFFCKTLLFVAVVGVLLIRKNEDVENLKKLLEETTFYDKQWQATWQDETSSGAKKD</sequence>
<proteinExistence type="predicted"/>